<dbReference type="Proteomes" id="UP001596143">
    <property type="component" value="Unassembled WGS sequence"/>
</dbReference>
<sequence>MRYDNDNIFDQIEKETNVKQEDLLRLAQSLSNADFQDEKTVRKVISDVARLAGRKVSKQQEDELVNAIVNNNIPMDLSSISKWFQSK</sequence>
<reference evidence="2" key="1">
    <citation type="journal article" date="2019" name="Int. J. Syst. Evol. Microbiol.">
        <title>The Global Catalogue of Microorganisms (GCM) 10K type strain sequencing project: providing services to taxonomists for standard genome sequencing and annotation.</title>
        <authorList>
            <consortium name="The Broad Institute Genomics Platform"/>
            <consortium name="The Broad Institute Genome Sequencing Center for Infectious Disease"/>
            <person name="Wu L."/>
            <person name="Ma J."/>
        </authorList>
    </citation>
    <scope>NUCLEOTIDE SEQUENCE [LARGE SCALE GENOMIC DNA]</scope>
    <source>
        <strain evidence="2">CGMCC 1.15790</strain>
    </source>
</reference>
<organism evidence="1 2">
    <name type="scientific">Aliibacillus thermotolerans</name>
    <dbReference type="NCBI Taxonomy" id="1834418"/>
    <lineage>
        <taxon>Bacteria</taxon>
        <taxon>Bacillati</taxon>
        <taxon>Bacillota</taxon>
        <taxon>Bacilli</taxon>
        <taxon>Bacillales</taxon>
        <taxon>Bacillaceae</taxon>
        <taxon>Aliibacillus</taxon>
    </lineage>
</organism>
<protein>
    <submittedName>
        <fullName evidence="1">Stage VI sporulation protein F</fullName>
    </submittedName>
</protein>
<dbReference type="RefSeq" id="WP_270897591.1">
    <property type="nucleotide sequence ID" value="NZ_JBHSPF010000018.1"/>
</dbReference>
<gene>
    <name evidence="1" type="ORF">ACFPTR_05395</name>
</gene>
<comment type="caution">
    <text evidence="1">The sequence shown here is derived from an EMBL/GenBank/DDBJ whole genome shotgun (WGS) entry which is preliminary data.</text>
</comment>
<proteinExistence type="predicted"/>
<evidence type="ECO:0000313" key="1">
    <source>
        <dbReference type="EMBL" id="MFC5628331.1"/>
    </source>
</evidence>
<dbReference type="InterPro" id="IPR025942">
    <property type="entry name" value="SpoVIF"/>
</dbReference>
<dbReference type="EMBL" id="JBHSPF010000018">
    <property type="protein sequence ID" value="MFC5628331.1"/>
    <property type="molecule type" value="Genomic_DNA"/>
</dbReference>
<name>A0ABW0U6S8_9BACI</name>
<dbReference type="Pfam" id="PF14069">
    <property type="entry name" value="SpoVIF"/>
    <property type="match status" value="1"/>
</dbReference>
<keyword evidence="2" id="KW-1185">Reference proteome</keyword>
<accession>A0ABW0U6S8</accession>
<evidence type="ECO:0000313" key="2">
    <source>
        <dbReference type="Proteomes" id="UP001596143"/>
    </source>
</evidence>